<dbReference type="EMBL" id="CP042185">
    <property type="protein sequence ID" value="QDS67698.1"/>
    <property type="molecule type" value="Genomic_DNA"/>
</dbReference>
<accession>A0A517KWD3</accession>
<proteinExistence type="predicted"/>
<evidence type="ECO:0000313" key="2">
    <source>
        <dbReference type="Proteomes" id="UP000316270"/>
    </source>
</evidence>
<name>A0A517KWD3_9PEZI</name>
<organism evidence="1 2">
    <name type="scientific">Venturia effusa</name>
    <dbReference type="NCBI Taxonomy" id="50376"/>
    <lineage>
        <taxon>Eukaryota</taxon>
        <taxon>Fungi</taxon>
        <taxon>Dikarya</taxon>
        <taxon>Ascomycota</taxon>
        <taxon>Pezizomycotina</taxon>
        <taxon>Dothideomycetes</taxon>
        <taxon>Pleosporomycetidae</taxon>
        <taxon>Venturiales</taxon>
        <taxon>Venturiaceae</taxon>
        <taxon>Venturia</taxon>
    </lineage>
</organism>
<evidence type="ECO:0000313" key="1">
    <source>
        <dbReference type="EMBL" id="QDS67698.1"/>
    </source>
</evidence>
<dbReference type="AlphaFoldDB" id="A0A517KWD3"/>
<dbReference type="Proteomes" id="UP000316270">
    <property type="component" value="Chromosome 1"/>
</dbReference>
<sequence>MSIDKSLPLWSHVAALNRQLSILKADENQPYSEDNLRLQNSTKRSIQATLDLGRALQAHMTKLQNGLLLATANIENSSEHEPYTQIVSLVEAKKAVEAKIKATRAMAQSCQKIAASNESFINLCWESIASMVPSDAPAEEMTACLEEQCIKCETRSAVLSKDVASLEAFDDEFLELQYFTRDDGSIIVDPSARTWKYWQGWEFGIRYEDGCERTHELEYFKEWYVAKAKTYNRPLEVSKVETYAAIRHLWQM</sequence>
<reference evidence="1 2" key="1">
    <citation type="submission" date="2019-07" db="EMBL/GenBank/DDBJ databases">
        <title>Finished genome of Venturia effusa.</title>
        <authorList>
            <person name="Young C.A."/>
            <person name="Cox M.P."/>
            <person name="Ganley A.R.D."/>
            <person name="David W.J."/>
        </authorList>
    </citation>
    <scope>NUCLEOTIDE SEQUENCE [LARGE SCALE GENOMIC DNA]</scope>
    <source>
        <strain evidence="2">albino</strain>
    </source>
</reference>
<protein>
    <submittedName>
        <fullName evidence="1">Uncharacterized protein</fullName>
    </submittedName>
</protein>
<gene>
    <name evidence="1" type="ORF">FKW77_005477</name>
</gene>
<keyword evidence="2" id="KW-1185">Reference proteome</keyword>